<dbReference type="InterPro" id="IPR013249">
    <property type="entry name" value="RNA_pol_sigma70_r4_t2"/>
</dbReference>
<sequence length="190" mass="22562">MKILLDHTDMELLTLFINGHEQAFNTIYRRYAGKLYTYARKSISVKEDCEEIVQDIFESIWNRREKLTHLTALEAYLFGMVKYKVIRYFHHSLVKRKYEEHYKFFEAVYDSMDDVEKEPSIIQNIIDNGLSELPERCQQAIKLRLIENLSNADIAKRMNIKKTAVENYMVTALNHLRASYATSRKRKLTI</sequence>
<evidence type="ECO:0000259" key="6">
    <source>
        <dbReference type="Pfam" id="PF08281"/>
    </source>
</evidence>
<keyword evidence="2" id="KW-0805">Transcription regulation</keyword>
<dbReference type="InterPro" id="IPR013325">
    <property type="entry name" value="RNA_pol_sigma_r2"/>
</dbReference>
<dbReference type="AlphaFoldDB" id="A0A385SPY8"/>
<dbReference type="InterPro" id="IPR013324">
    <property type="entry name" value="RNA_pol_sigma_r3/r4-like"/>
</dbReference>
<dbReference type="KEGG" id="chk:D4L85_16265"/>
<dbReference type="GO" id="GO:0003677">
    <property type="term" value="F:DNA binding"/>
    <property type="evidence" value="ECO:0007669"/>
    <property type="project" value="InterPro"/>
</dbReference>
<dbReference type="EMBL" id="CP032382">
    <property type="protein sequence ID" value="AYB32025.1"/>
    <property type="molecule type" value="Genomic_DNA"/>
</dbReference>
<dbReference type="SUPFAM" id="SSF88659">
    <property type="entry name" value="Sigma3 and sigma4 domains of RNA polymerase sigma factors"/>
    <property type="match status" value="1"/>
</dbReference>
<gene>
    <name evidence="7" type="ORF">D4L85_16265</name>
</gene>
<evidence type="ECO:0000313" key="8">
    <source>
        <dbReference type="Proteomes" id="UP000266183"/>
    </source>
</evidence>
<evidence type="ECO:0000256" key="4">
    <source>
        <dbReference type="ARBA" id="ARBA00023163"/>
    </source>
</evidence>
<dbReference type="InterPro" id="IPR014284">
    <property type="entry name" value="RNA_pol_sigma-70_dom"/>
</dbReference>
<accession>A0A385SPY8</accession>
<dbReference type="Proteomes" id="UP000266183">
    <property type="component" value="Chromosome"/>
</dbReference>
<dbReference type="InterPro" id="IPR036388">
    <property type="entry name" value="WH-like_DNA-bd_sf"/>
</dbReference>
<evidence type="ECO:0000256" key="2">
    <source>
        <dbReference type="ARBA" id="ARBA00023015"/>
    </source>
</evidence>
<feature type="domain" description="RNA polymerase sigma factor 70 region 4 type 2" evidence="6">
    <location>
        <begin position="125"/>
        <end position="176"/>
    </location>
</feature>
<evidence type="ECO:0000256" key="3">
    <source>
        <dbReference type="ARBA" id="ARBA00023082"/>
    </source>
</evidence>
<dbReference type="SUPFAM" id="SSF88946">
    <property type="entry name" value="Sigma2 domain of RNA polymerase sigma factors"/>
    <property type="match status" value="1"/>
</dbReference>
<dbReference type="Gene3D" id="1.10.10.10">
    <property type="entry name" value="Winged helix-like DNA-binding domain superfamily/Winged helix DNA-binding domain"/>
    <property type="match status" value="1"/>
</dbReference>
<dbReference type="InterPro" id="IPR007627">
    <property type="entry name" value="RNA_pol_sigma70_r2"/>
</dbReference>
<protein>
    <submittedName>
        <fullName evidence="7">Sigma-70 family RNA polymerase sigma factor</fullName>
    </submittedName>
</protein>
<dbReference type="RefSeq" id="WP_119755286.1">
    <property type="nucleotide sequence ID" value="NZ_CP032382.1"/>
</dbReference>
<keyword evidence="8" id="KW-1185">Reference proteome</keyword>
<keyword evidence="3" id="KW-0731">Sigma factor</keyword>
<evidence type="ECO:0000256" key="1">
    <source>
        <dbReference type="ARBA" id="ARBA00010641"/>
    </source>
</evidence>
<dbReference type="PANTHER" id="PTHR43133">
    <property type="entry name" value="RNA POLYMERASE ECF-TYPE SIGMA FACTO"/>
    <property type="match status" value="1"/>
</dbReference>
<dbReference type="PANTHER" id="PTHR43133:SF46">
    <property type="entry name" value="RNA POLYMERASE SIGMA-70 FACTOR ECF SUBFAMILY"/>
    <property type="match status" value="1"/>
</dbReference>
<feature type="domain" description="RNA polymerase sigma-70 region 2" evidence="5">
    <location>
        <begin position="27"/>
        <end position="89"/>
    </location>
</feature>
<dbReference type="Pfam" id="PF08281">
    <property type="entry name" value="Sigma70_r4_2"/>
    <property type="match status" value="1"/>
</dbReference>
<keyword evidence="4" id="KW-0804">Transcription</keyword>
<comment type="similarity">
    <text evidence="1">Belongs to the sigma-70 factor family. ECF subfamily.</text>
</comment>
<organism evidence="7 8">
    <name type="scientific">Chryseolinea soli</name>
    <dbReference type="NCBI Taxonomy" id="2321403"/>
    <lineage>
        <taxon>Bacteria</taxon>
        <taxon>Pseudomonadati</taxon>
        <taxon>Bacteroidota</taxon>
        <taxon>Cytophagia</taxon>
        <taxon>Cytophagales</taxon>
        <taxon>Fulvivirgaceae</taxon>
        <taxon>Chryseolinea</taxon>
    </lineage>
</organism>
<proteinExistence type="inferred from homology"/>
<name>A0A385SPY8_9BACT</name>
<reference evidence="8" key="1">
    <citation type="submission" date="2018-09" db="EMBL/GenBank/DDBJ databases">
        <title>Chryseolinea sp. KIS68-18 isolated from soil.</title>
        <authorList>
            <person name="Weon H.-Y."/>
            <person name="Kwon S.-W."/>
            <person name="Lee S.A."/>
        </authorList>
    </citation>
    <scope>NUCLEOTIDE SEQUENCE [LARGE SCALE GENOMIC DNA]</scope>
    <source>
        <strain evidence="8">KIS68-18</strain>
    </source>
</reference>
<dbReference type="OrthoDB" id="764811at2"/>
<dbReference type="GO" id="GO:0006352">
    <property type="term" value="P:DNA-templated transcription initiation"/>
    <property type="evidence" value="ECO:0007669"/>
    <property type="project" value="InterPro"/>
</dbReference>
<dbReference type="NCBIfam" id="TIGR02937">
    <property type="entry name" value="sigma70-ECF"/>
    <property type="match status" value="1"/>
</dbReference>
<dbReference type="InterPro" id="IPR039425">
    <property type="entry name" value="RNA_pol_sigma-70-like"/>
</dbReference>
<dbReference type="Pfam" id="PF04542">
    <property type="entry name" value="Sigma70_r2"/>
    <property type="match status" value="1"/>
</dbReference>
<dbReference type="Gene3D" id="1.10.1740.10">
    <property type="match status" value="1"/>
</dbReference>
<dbReference type="GO" id="GO:0016987">
    <property type="term" value="F:sigma factor activity"/>
    <property type="evidence" value="ECO:0007669"/>
    <property type="project" value="UniProtKB-KW"/>
</dbReference>
<evidence type="ECO:0000259" key="5">
    <source>
        <dbReference type="Pfam" id="PF04542"/>
    </source>
</evidence>
<evidence type="ECO:0000313" key="7">
    <source>
        <dbReference type="EMBL" id="AYB32025.1"/>
    </source>
</evidence>